<comment type="caution">
    <text evidence="4">The sequence shown here is derived from an EMBL/GenBank/DDBJ whole genome shotgun (WGS) entry which is preliminary data.</text>
</comment>
<dbReference type="InterPro" id="IPR011008">
    <property type="entry name" value="Dimeric_a/b-barrel"/>
</dbReference>
<comment type="subunit">
    <text evidence="1">Homodimer.</text>
</comment>
<dbReference type="Proteomes" id="UP000578531">
    <property type="component" value="Unassembled WGS sequence"/>
</dbReference>
<proteinExistence type="predicted"/>
<dbReference type="PANTHER" id="PTHR33178">
    <property type="match status" value="1"/>
</dbReference>
<evidence type="ECO:0000256" key="1">
    <source>
        <dbReference type="ARBA" id="ARBA00011738"/>
    </source>
</evidence>
<gene>
    <name evidence="4" type="ORF">HO173_003941</name>
</gene>
<dbReference type="SUPFAM" id="SSF54909">
    <property type="entry name" value="Dimeric alpha+beta barrel"/>
    <property type="match status" value="1"/>
</dbReference>
<name>A0A8H6FZF3_9LECA</name>
<sequence>MAIIHVVMFEFKPSTELSTIQDACNRMVDLRNQCIHPASKKPYITTSSGGRQNSSESTKADYSHAFVVEFASEEDRKYYVEEDPAHLEFKKSLKGVVERVGVVDYTPGVY</sequence>
<dbReference type="InterPro" id="IPR013097">
    <property type="entry name" value="Dabb"/>
</dbReference>
<dbReference type="Pfam" id="PF07876">
    <property type="entry name" value="Dabb"/>
    <property type="match status" value="1"/>
</dbReference>
<dbReference type="Gene3D" id="3.30.70.100">
    <property type="match status" value="1"/>
</dbReference>
<reference evidence="4 5" key="1">
    <citation type="journal article" date="2020" name="Genomics">
        <title>Complete, high-quality genomes from long-read metagenomic sequencing of two wolf lichen thalli reveals enigmatic genome architecture.</title>
        <authorList>
            <person name="McKenzie S.K."/>
            <person name="Walston R.F."/>
            <person name="Allen J.L."/>
        </authorList>
    </citation>
    <scope>NUCLEOTIDE SEQUENCE [LARGE SCALE GENOMIC DNA]</scope>
    <source>
        <strain evidence="4">WasteWater2</strain>
    </source>
</reference>
<dbReference type="InterPro" id="IPR044662">
    <property type="entry name" value="HS1/DABB1-like"/>
</dbReference>
<dbReference type="EMBL" id="JACCJC010000012">
    <property type="protein sequence ID" value="KAF6237740.1"/>
    <property type="molecule type" value="Genomic_DNA"/>
</dbReference>
<feature type="region of interest" description="Disordered" evidence="2">
    <location>
        <begin position="40"/>
        <end position="59"/>
    </location>
</feature>
<dbReference type="AlphaFoldDB" id="A0A8H6FZF3"/>
<evidence type="ECO:0000313" key="4">
    <source>
        <dbReference type="EMBL" id="KAF6237740.1"/>
    </source>
</evidence>
<dbReference type="PANTHER" id="PTHR33178:SF10">
    <property type="entry name" value="STRESS-RESPONSE A_B BARREL DOMAIN-CONTAINING PROTEIN"/>
    <property type="match status" value="1"/>
</dbReference>
<dbReference type="OrthoDB" id="1601230at2759"/>
<evidence type="ECO:0000256" key="2">
    <source>
        <dbReference type="SAM" id="MobiDB-lite"/>
    </source>
</evidence>
<keyword evidence="5" id="KW-1185">Reference proteome</keyword>
<accession>A0A8H6FZF3</accession>
<dbReference type="GeneID" id="59285606"/>
<evidence type="ECO:0000313" key="5">
    <source>
        <dbReference type="Proteomes" id="UP000578531"/>
    </source>
</evidence>
<feature type="compositionally biased region" description="Polar residues" evidence="2">
    <location>
        <begin position="44"/>
        <end position="57"/>
    </location>
</feature>
<dbReference type="SMART" id="SM00886">
    <property type="entry name" value="Dabb"/>
    <property type="match status" value="1"/>
</dbReference>
<evidence type="ECO:0000259" key="3">
    <source>
        <dbReference type="PROSITE" id="PS51502"/>
    </source>
</evidence>
<feature type="domain" description="Stress-response A/B barrel" evidence="3">
    <location>
        <begin position="3"/>
        <end position="105"/>
    </location>
</feature>
<dbReference type="RefSeq" id="XP_037167058.1">
    <property type="nucleotide sequence ID" value="XM_037305865.1"/>
</dbReference>
<organism evidence="4 5">
    <name type="scientific">Letharia columbiana</name>
    <dbReference type="NCBI Taxonomy" id="112416"/>
    <lineage>
        <taxon>Eukaryota</taxon>
        <taxon>Fungi</taxon>
        <taxon>Dikarya</taxon>
        <taxon>Ascomycota</taxon>
        <taxon>Pezizomycotina</taxon>
        <taxon>Lecanoromycetes</taxon>
        <taxon>OSLEUM clade</taxon>
        <taxon>Lecanoromycetidae</taxon>
        <taxon>Lecanorales</taxon>
        <taxon>Lecanorineae</taxon>
        <taxon>Parmeliaceae</taxon>
        <taxon>Letharia</taxon>
    </lineage>
</organism>
<dbReference type="PROSITE" id="PS51502">
    <property type="entry name" value="S_R_A_B_BARREL"/>
    <property type="match status" value="1"/>
</dbReference>
<protein>
    <recommendedName>
        <fullName evidence="3">Stress-response A/B barrel domain-containing protein</fullName>
    </recommendedName>
</protein>